<accession>A0A1M4TD06</accession>
<evidence type="ECO:0000313" key="2">
    <source>
        <dbReference type="Proteomes" id="UP000184436"/>
    </source>
</evidence>
<keyword evidence="2" id="KW-1185">Reference proteome</keyword>
<dbReference type="Proteomes" id="UP000184436">
    <property type="component" value="Unassembled WGS sequence"/>
</dbReference>
<sequence length="57" mass="6633">MDNPFMSWRKKIDIYCHSSLLRTKPLIINNRLVTIVGENRVTIKVKDISIVTSTLLF</sequence>
<dbReference type="EMBL" id="FQVD01000002">
    <property type="protein sequence ID" value="SHE42392.1"/>
    <property type="molecule type" value="Genomic_DNA"/>
</dbReference>
<dbReference type="AlphaFoldDB" id="A0A1M4TD06"/>
<reference evidence="1 2" key="1">
    <citation type="submission" date="2016-11" db="EMBL/GenBank/DDBJ databases">
        <authorList>
            <person name="Jaros S."/>
            <person name="Januszkiewicz K."/>
            <person name="Wedrychowicz H."/>
        </authorList>
    </citation>
    <scope>NUCLEOTIDE SEQUENCE [LARGE SCALE GENOMIC DNA]</scope>
    <source>
        <strain evidence="1 2">DSM 26883</strain>
    </source>
</reference>
<name>A0A1M4TD06_9BACE</name>
<evidence type="ECO:0000313" key="1">
    <source>
        <dbReference type="EMBL" id="SHE42392.1"/>
    </source>
</evidence>
<gene>
    <name evidence="1" type="ORF">SAMN05444349_10285</name>
</gene>
<proteinExistence type="predicted"/>
<protein>
    <submittedName>
        <fullName evidence="1">Uncharacterized protein</fullName>
    </submittedName>
</protein>
<organism evidence="1 2">
    <name type="scientific">Bacteroides faecichinchillae</name>
    <dbReference type="NCBI Taxonomy" id="871325"/>
    <lineage>
        <taxon>Bacteria</taxon>
        <taxon>Pseudomonadati</taxon>
        <taxon>Bacteroidota</taxon>
        <taxon>Bacteroidia</taxon>
        <taxon>Bacteroidales</taxon>
        <taxon>Bacteroidaceae</taxon>
        <taxon>Bacteroides</taxon>
    </lineage>
</organism>